<evidence type="ECO:0000256" key="3">
    <source>
        <dbReference type="SAM" id="MobiDB-lite"/>
    </source>
</evidence>
<dbReference type="GO" id="GO:0000785">
    <property type="term" value="C:chromatin"/>
    <property type="evidence" value="ECO:0007669"/>
    <property type="project" value="TreeGrafter"/>
</dbReference>
<evidence type="ECO:0000256" key="1">
    <source>
        <dbReference type="ARBA" id="ARBA00007017"/>
    </source>
</evidence>
<dbReference type="AlphaFoldDB" id="A0A2I2FJ40"/>
<keyword evidence="2" id="KW-0235">DNA replication</keyword>
<gene>
    <name evidence="4" type="ORF">BDW47DRAFT_123650</name>
</gene>
<protein>
    <submittedName>
        <fullName evidence="4">Putative sister chromatid cohesion protein Dcc1</fullName>
    </submittedName>
</protein>
<dbReference type="STRING" id="41067.A0A2I2FJ40"/>
<evidence type="ECO:0000313" key="5">
    <source>
        <dbReference type="Proteomes" id="UP000234585"/>
    </source>
</evidence>
<dbReference type="GO" id="GO:0006260">
    <property type="term" value="P:DNA replication"/>
    <property type="evidence" value="ECO:0007669"/>
    <property type="project" value="UniProtKB-KW"/>
</dbReference>
<dbReference type="GO" id="GO:0000775">
    <property type="term" value="C:chromosome, centromeric region"/>
    <property type="evidence" value="ECO:0007669"/>
    <property type="project" value="TreeGrafter"/>
</dbReference>
<dbReference type="EMBL" id="KZ559124">
    <property type="protein sequence ID" value="PLB40641.1"/>
    <property type="molecule type" value="Genomic_DNA"/>
</dbReference>
<comment type="similarity">
    <text evidence="1">Belongs to the DCC1 family.</text>
</comment>
<dbReference type="PANTHER" id="PTHR13395">
    <property type="entry name" value="SISTER CHROMATID COHESION PROTEIN DCC1-RELATED"/>
    <property type="match status" value="1"/>
</dbReference>
<dbReference type="OrthoDB" id="5199543at2759"/>
<proteinExistence type="inferred from homology"/>
<dbReference type="Pfam" id="PF09724">
    <property type="entry name" value="Dcc1"/>
    <property type="match status" value="1"/>
</dbReference>
<dbReference type="RefSeq" id="XP_024674653.1">
    <property type="nucleotide sequence ID" value="XM_024816094.1"/>
</dbReference>
<feature type="region of interest" description="Disordered" evidence="3">
    <location>
        <begin position="43"/>
        <end position="63"/>
    </location>
</feature>
<dbReference type="GO" id="GO:0034088">
    <property type="term" value="P:maintenance of mitotic sister chromatid cohesion"/>
    <property type="evidence" value="ECO:0007669"/>
    <property type="project" value="TreeGrafter"/>
</dbReference>
<dbReference type="GO" id="GO:0031390">
    <property type="term" value="C:Ctf18 RFC-like complex"/>
    <property type="evidence" value="ECO:0007669"/>
    <property type="project" value="InterPro"/>
</dbReference>
<organism evidence="4 5">
    <name type="scientific">Aspergillus candidus</name>
    <dbReference type="NCBI Taxonomy" id="41067"/>
    <lineage>
        <taxon>Eukaryota</taxon>
        <taxon>Fungi</taxon>
        <taxon>Dikarya</taxon>
        <taxon>Ascomycota</taxon>
        <taxon>Pezizomycotina</taxon>
        <taxon>Eurotiomycetes</taxon>
        <taxon>Eurotiomycetidae</taxon>
        <taxon>Eurotiales</taxon>
        <taxon>Aspergillaceae</taxon>
        <taxon>Aspergillus</taxon>
        <taxon>Aspergillus subgen. Circumdati</taxon>
    </lineage>
</organism>
<dbReference type="GeneID" id="36523254"/>
<accession>A0A2I2FJ40</accession>
<evidence type="ECO:0000313" key="4">
    <source>
        <dbReference type="EMBL" id="PLB40641.1"/>
    </source>
</evidence>
<name>A0A2I2FJ40_ASPCN</name>
<dbReference type="PANTHER" id="PTHR13395:SF6">
    <property type="entry name" value="SISTER CHROMATID COHESION PROTEIN DCC1"/>
    <property type="match status" value="1"/>
</dbReference>
<dbReference type="Proteomes" id="UP000234585">
    <property type="component" value="Unassembled WGS sequence"/>
</dbReference>
<keyword evidence="5" id="KW-1185">Reference proteome</keyword>
<sequence length="419" mass="46369">MSTQSTHPILFTHSAPQQAFRLLELTPELVGLLTKEDGATLQLKSPAQSQSQSQNSTGSQQQQYVNLCTPTQTYRIREVQSSNSLHVIRPSDGGAKRGDINIVGGAGDQVGEEGLNLDLVDTMTAIAKCGSTLELDVPSGGFSARPFLEGALGVFDGDGVDGNSARGDLGMRGEEEEKERGDIIRCVFDDVPLSLAECERGWVELCAFVLPRAERSSSSSTRAVSEYCRRPSAQVKIDVWKKAMEGAVLQGIDLEKQFLVRDLWKSVLDEDDDGTVVEPFPRDLFEAVVRRVCESGEELGGLFDDAQMKWASIDKKKCLQWVGETYLEAVAPSTKTAVGRVEFLATWKNHLPESWRDDVSLSQLTNDSYKFPDPTTICYVNEADRQKLKNNLSTDISADTAAKKSRNWHELFKNKRQKR</sequence>
<reference evidence="4 5" key="1">
    <citation type="submission" date="2017-12" db="EMBL/GenBank/DDBJ databases">
        <authorList>
            <consortium name="DOE Joint Genome Institute"/>
            <person name="Haridas S."/>
            <person name="Kjaerbolling I."/>
            <person name="Vesth T.C."/>
            <person name="Frisvad J.C."/>
            <person name="Nybo J.L."/>
            <person name="Theobald S."/>
            <person name="Kuo A."/>
            <person name="Bowyer P."/>
            <person name="Matsuda Y."/>
            <person name="Mondo S."/>
            <person name="Lyhne E.K."/>
            <person name="Kogle M.E."/>
            <person name="Clum A."/>
            <person name="Lipzen A."/>
            <person name="Salamov A."/>
            <person name="Ngan C.Y."/>
            <person name="Daum C."/>
            <person name="Chiniquy J."/>
            <person name="Barry K."/>
            <person name="LaButti K."/>
            <person name="Simmons B.A."/>
            <person name="Magnuson J.K."/>
            <person name="Mortensen U.H."/>
            <person name="Larsen T.O."/>
            <person name="Grigoriev I.V."/>
            <person name="Baker S.E."/>
            <person name="Andersen M.R."/>
            <person name="Nordberg H.P."/>
            <person name="Cantor M.N."/>
            <person name="Hua S.X."/>
        </authorList>
    </citation>
    <scope>NUCLEOTIDE SEQUENCE [LARGE SCALE GENOMIC DNA]</scope>
    <source>
        <strain evidence="4 5">CBS 102.13</strain>
    </source>
</reference>
<evidence type="ECO:0000256" key="2">
    <source>
        <dbReference type="ARBA" id="ARBA00022705"/>
    </source>
</evidence>
<dbReference type="InterPro" id="IPR019128">
    <property type="entry name" value="Dcc1"/>
</dbReference>